<dbReference type="AlphaFoldDB" id="A0A820BZL8"/>
<sequence>DYICFVRVEDNTFQVIDANDRPVLQFEAKTSSNRVAAWRAKQNATESEASRLIRLDKENDARIAQRRKRNQLTTITKDYSSSEDNADNKKNETGNYEKNKLVTKPINKLDNQSRQINKLRKVRSLEEIGKQHQATLYHEVYEKLANVRSDWQRKNTDIVRRVQSLIESTGKLKSNSNYEAFTMSIQQCNQNLVKTEDSRFISKRKMEIPSPSEQIWPKIATTETKHHCLVEFKEAMSNDIVDRTICMICACLHCRLNSIERNIAKIPNQHLLYPANGMPSCVIKLNIDIDSNTEHVEIS</sequence>
<accession>A0A820BZL8</accession>
<dbReference type="Proteomes" id="UP000663868">
    <property type="component" value="Unassembled WGS sequence"/>
</dbReference>
<name>A0A820BZL8_9BILA</name>
<feature type="compositionally biased region" description="Polar residues" evidence="1">
    <location>
        <begin position="71"/>
        <end position="83"/>
    </location>
</feature>
<feature type="compositionally biased region" description="Basic and acidic residues" evidence="1">
    <location>
        <begin position="86"/>
        <end position="99"/>
    </location>
</feature>
<dbReference type="EMBL" id="CAJOBB010008432">
    <property type="protein sequence ID" value="CAF4208180.1"/>
    <property type="molecule type" value="Genomic_DNA"/>
</dbReference>
<evidence type="ECO:0000256" key="1">
    <source>
        <dbReference type="SAM" id="MobiDB-lite"/>
    </source>
</evidence>
<organism evidence="2 3">
    <name type="scientific">Adineta steineri</name>
    <dbReference type="NCBI Taxonomy" id="433720"/>
    <lineage>
        <taxon>Eukaryota</taxon>
        <taxon>Metazoa</taxon>
        <taxon>Spiralia</taxon>
        <taxon>Gnathifera</taxon>
        <taxon>Rotifera</taxon>
        <taxon>Eurotatoria</taxon>
        <taxon>Bdelloidea</taxon>
        <taxon>Adinetida</taxon>
        <taxon>Adinetidae</taxon>
        <taxon>Adineta</taxon>
    </lineage>
</organism>
<feature type="region of interest" description="Disordered" evidence="1">
    <location>
        <begin position="67"/>
        <end position="99"/>
    </location>
</feature>
<protein>
    <submittedName>
        <fullName evidence="2">Uncharacterized protein</fullName>
    </submittedName>
</protein>
<feature type="non-terminal residue" evidence="2">
    <location>
        <position position="299"/>
    </location>
</feature>
<reference evidence="2" key="1">
    <citation type="submission" date="2021-02" db="EMBL/GenBank/DDBJ databases">
        <authorList>
            <person name="Nowell W R."/>
        </authorList>
    </citation>
    <scope>NUCLEOTIDE SEQUENCE</scope>
</reference>
<feature type="non-terminal residue" evidence="2">
    <location>
        <position position="1"/>
    </location>
</feature>
<comment type="caution">
    <text evidence="2">The sequence shown here is derived from an EMBL/GenBank/DDBJ whole genome shotgun (WGS) entry which is preliminary data.</text>
</comment>
<evidence type="ECO:0000313" key="2">
    <source>
        <dbReference type="EMBL" id="CAF4208180.1"/>
    </source>
</evidence>
<evidence type="ECO:0000313" key="3">
    <source>
        <dbReference type="Proteomes" id="UP000663868"/>
    </source>
</evidence>
<proteinExistence type="predicted"/>
<gene>
    <name evidence="2" type="ORF">KXQ929_LOCUS40492</name>
</gene>